<proteinExistence type="predicted"/>
<accession>A0ACC2MS52</accession>
<evidence type="ECO:0000313" key="1">
    <source>
        <dbReference type="EMBL" id="KAJ8648260.1"/>
    </source>
</evidence>
<sequence>MVKRGPMTHVVSSLETPVIDLSLLSCGNEEEVKKLERACREWGFFQIINHGLADDLIQKTKAAIADFFKLPLEEKQKYSMELHDMQGYGHFVVSEDQKLEWGDLLGFSVYPFKHRNLNAWPTTPPEFRDVTEQYSAEVNRVGKELLGNISLMMKMDKSSLEELHGELMQIIRNNYYPICPRPDLVLGLSPHSDSNSITILLQDEVTGLQIRHDGGWVPITPMPNALLVNIGDCIEMWSNGKCKSIEHRVVTNKHKPRISVASFIEPAMDAYIEPLDQMVDCEQLRVYKKIKYGDYFRNYLEKRLEGKTHTQFGKLENE</sequence>
<gene>
    <name evidence="1" type="ORF">MRB53_001283</name>
</gene>
<dbReference type="Proteomes" id="UP001234297">
    <property type="component" value="Chromosome 1"/>
</dbReference>
<comment type="caution">
    <text evidence="1">The sequence shown here is derived from an EMBL/GenBank/DDBJ whole genome shotgun (WGS) entry which is preliminary data.</text>
</comment>
<dbReference type="EMBL" id="CM056809">
    <property type="protein sequence ID" value="KAJ8648260.1"/>
    <property type="molecule type" value="Genomic_DNA"/>
</dbReference>
<evidence type="ECO:0000313" key="2">
    <source>
        <dbReference type="Proteomes" id="UP001234297"/>
    </source>
</evidence>
<protein>
    <submittedName>
        <fullName evidence="1">Uncharacterized protein</fullName>
    </submittedName>
</protein>
<organism evidence="1 2">
    <name type="scientific">Persea americana</name>
    <name type="common">Avocado</name>
    <dbReference type="NCBI Taxonomy" id="3435"/>
    <lineage>
        <taxon>Eukaryota</taxon>
        <taxon>Viridiplantae</taxon>
        <taxon>Streptophyta</taxon>
        <taxon>Embryophyta</taxon>
        <taxon>Tracheophyta</taxon>
        <taxon>Spermatophyta</taxon>
        <taxon>Magnoliopsida</taxon>
        <taxon>Magnoliidae</taxon>
        <taxon>Laurales</taxon>
        <taxon>Lauraceae</taxon>
        <taxon>Persea</taxon>
    </lineage>
</organism>
<reference evidence="1 2" key="1">
    <citation type="journal article" date="2022" name="Hortic Res">
        <title>A haplotype resolved chromosomal level avocado genome allows analysis of novel avocado genes.</title>
        <authorList>
            <person name="Nath O."/>
            <person name="Fletcher S.J."/>
            <person name="Hayward A."/>
            <person name="Shaw L.M."/>
            <person name="Masouleh A.K."/>
            <person name="Furtado A."/>
            <person name="Henry R.J."/>
            <person name="Mitter N."/>
        </authorList>
    </citation>
    <scope>NUCLEOTIDE SEQUENCE [LARGE SCALE GENOMIC DNA]</scope>
    <source>
        <strain evidence="2">cv. Hass</strain>
    </source>
</reference>
<keyword evidence="2" id="KW-1185">Reference proteome</keyword>
<name>A0ACC2MS52_PERAE</name>